<accession>A0A7Z1GUN0</accession>
<dbReference type="Proteomes" id="UP000221580">
    <property type="component" value="Unassembled WGS sequence"/>
</dbReference>
<evidence type="ECO:0000256" key="7">
    <source>
        <dbReference type="ARBA" id="ARBA00023224"/>
    </source>
</evidence>
<evidence type="ECO:0000256" key="1">
    <source>
        <dbReference type="ARBA" id="ARBA00004651"/>
    </source>
</evidence>
<evidence type="ECO:0000256" key="6">
    <source>
        <dbReference type="ARBA" id="ARBA00023136"/>
    </source>
</evidence>
<dbReference type="EMBL" id="PDJN01000001">
    <property type="protein sequence ID" value="PFG71458.1"/>
    <property type="molecule type" value="Genomic_DNA"/>
</dbReference>
<dbReference type="FunFam" id="1.10.287.950:FF:000001">
    <property type="entry name" value="Methyl-accepting chemotaxis sensory transducer"/>
    <property type="match status" value="1"/>
</dbReference>
<proteinExistence type="inferred from homology"/>
<dbReference type="CDD" id="cd11386">
    <property type="entry name" value="MCP_signal"/>
    <property type="match status" value="1"/>
</dbReference>
<feature type="transmembrane region" description="Helical" evidence="10">
    <location>
        <begin position="41"/>
        <end position="60"/>
    </location>
</feature>
<keyword evidence="5 10" id="KW-1133">Transmembrane helix</keyword>
<keyword evidence="2" id="KW-1003">Cell membrane</keyword>
<evidence type="ECO:0000256" key="10">
    <source>
        <dbReference type="SAM" id="Phobius"/>
    </source>
</evidence>
<evidence type="ECO:0000256" key="9">
    <source>
        <dbReference type="PROSITE-ProRule" id="PRU00284"/>
    </source>
</evidence>
<evidence type="ECO:0000313" key="12">
    <source>
        <dbReference type="EMBL" id="PFG71458.1"/>
    </source>
</evidence>
<dbReference type="PANTHER" id="PTHR32089:SF112">
    <property type="entry name" value="LYSOZYME-LIKE PROTEIN-RELATED"/>
    <property type="match status" value="1"/>
</dbReference>
<dbReference type="GO" id="GO:0006935">
    <property type="term" value="P:chemotaxis"/>
    <property type="evidence" value="ECO:0007669"/>
    <property type="project" value="UniProtKB-ARBA"/>
</dbReference>
<dbReference type="SUPFAM" id="SSF58104">
    <property type="entry name" value="Methyl-accepting chemotaxis protein (MCP) signaling domain"/>
    <property type="match status" value="1"/>
</dbReference>
<dbReference type="PANTHER" id="PTHR32089">
    <property type="entry name" value="METHYL-ACCEPTING CHEMOTAXIS PROTEIN MCPB"/>
    <property type="match status" value="1"/>
</dbReference>
<comment type="subcellular location">
    <subcellularLocation>
        <location evidence="1">Cell membrane</location>
        <topology evidence="1">Multi-pass membrane protein</topology>
    </subcellularLocation>
</comment>
<dbReference type="RefSeq" id="WP_098479381.1">
    <property type="nucleotide sequence ID" value="NZ_PDJN01000001.1"/>
</dbReference>
<dbReference type="SMART" id="SM00283">
    <property type="entry name" value="MA"/>
    <property type="match status" value="1"/>
</dbReference>
<evidence type="ECO:0000256" key="5">
    <source>
        <dbReference type="ARBA" id="ARBA00022989"/>
    </source>
</evidence>
<dbReference type="Gene3D" id="1.10.287.950">
    <property type="entry name" value="Methyl-accepting chemotaxis protein"/>
    <property type="match status" value="1"/>
</dbReference>
<feature type="transmembrane region" description="Helical" evidence="10">
    <location>
        <begin position="72"/>
        <end position="102"/>
    </location>
</feature>
<reference evidence="12 13" key="2">
    <citation type="submission" date="2017-10" db="EMBL/GenBank/DDBJ databases">
        <title>Bacterial endophytes that colonize and modify switchgrass growth.</title>
        <authorList>
            <person name="Debolt S."/>
        </authorList>
    </citation>
    <scope>NUCLEOTIDE SEQUENCE [LARGE SCALE GENOMIC DNA]</scope>
    <source>
        <strain evidence="12 13">A2-S9</strain>
    </source>
</reference>
<dbReference type="PROSITE" id="PS50111">
    <property type="entry name" value="CHEMOTAXIS_TRANSDUC_2"/>
    <property type="match status" value="1"/>
</dbReference>
<feature type="transmembrane region" description="Helical" evidence="10">
    <location>
        <begin position="108"/>
        <end position="125"/>
    </location>
</feature>
<comment type="similarity">
    <text evidence="8">Belongs to the methyl-accepting chemotaxis (MCP) protein family.</text>
</comment>
<evidence type="ECO:0000256" key="8">
    <source>
        <dbReference type="ARBA" id="ARBA00029447"/>
    </source>
</evidence>
<keyword evidence="6 10" id="KW-0472">Membrane</keyword>
<gene>
    <name evidence="12" type="ORF">DM05_1815</name>
</gene>
<evidence type="ECO:0000256" key="2">
    <source>
        <dbReference type="ARBA" id="ARBA00022475"/>
    </source>
</evidence>
<dbReference type="InterPro" id="IPR004089">
    <property type="entry name" value="MCPsignal_dom"/>
</dbReference>
<keyword evidence="3" id="KW-0488">Methylation</keyword>
<reference evidence="12 13" key="1">
    <citation type="submission" date="2017-09" db="EMBL/GenBank/DDBJ databases">
        <authorList>
            <person name="DeBolt S."/>
            <person name="Huntemann M."/>
            <person name="Clum A."/>
            <person name="Pillay M."/>
            <person name="Palaniappan K."/>
            <person name="Varghese N."/>
            <person name="Mikhailova N."/>
            <person name="Stamatis D."/>
            <person name="Reddy T."/>
            <person name="Daum C."/>
            <person name="Shapiro N."/>
            <person name="Ivanova N."/>
            <person name="Kyrpides N."/>
            <person name="Woyke T."/>
        </authorList>
    </citation>
    <scope>NUCLEOTIDE SEQUENCE [LARGE SCALE GENOMIC DNA]</scope>
    <source>
        <strain evidence="12 13">A2-S9</strain>
    </source>
</reference>
<evidence type="ECO:0000256" key="3">
    <source>
        <dbReference type="ARBA" id="ARBA00022481"/>
    </source>
</evidence>
<keyword evidence="4 10" id="KW-0812">Transmembrane</keyword>
<evidence type="ECO:0000259" key="11">
    <source>
        <dbReference type="PROSITE" id="PS50111"/>
    </source>
</evidence>
<evidence type="ECO:0000313" key="13">
    <source>
        <dbReference type="Proteomes" id="UP000221580"/>
    </source>
</evidence>
<dbReference type="GO" id="GO:0007165">
    <property type="term" value="P:signal transduction"/>
    <property type="evidence" value="ECO:0007669"/>
    <property type="project" value="UniProtKB-KW"/>
</dbReference>
<dbReference type="Pfam" id="PF00015">
    <property type="entry name" value="MCPsignal"/>
    <property type="match status" value="1"/>
</dbReference>
<feature type="domain" description="Methyl-accepting transducer" evidence="11">
    <location>
        <begin position="225"/>
        <end position="461"/>
    </location>
</feature>
<name>A0A7Z1GUN0_9PSED</name>
<protein>
    <submittedName>
        <fullName evidence="12">Methyl-accepting chemotaxis protein</fullName>
    </submittedName>
</protein>
<dbReference type="GO" id="GO:0005886">
    <property type="term" value="C:plasma membrane"/>
    <property type="evidence" value="ECO:0007669"/>
    <property type="project" value="UniProtKB-SubCell"/>
</dbReference>
<feature type="transmembrane region" description="Helical" evidence="10">
    <location>
        <begin position="16"/>
        <end position="35"/>
    </location>
</feature>
<comment type="caution">
    <text evidence="12">The sequence shown here is derived from an EMBL/GenBank/DDBJ whole genome shotgun (WGS) entry which is preliminary data.</text>
</comment>
<keyword evidence="7 9" id="KW-0807">Transducer</keyword>
<evidence type="ECO:0000256" key="4">
    <source>
        <dbReference type="ARBA" id="ARBA00022692"/>
    </source>
</evidence>
<dbReference type="AlphaFoldDB" id="A0A7Z1GUN0"/>
<organism evidence="12 13">
    <name type="scientific">Pseudomonas poae</name>
    <dbReference type="NCBI Taxonomy" id="200451"/>
    <lineage>
        <taxon>Bacteria</taxon>
        <taxon>Pseudomonadati</taxon>
        <taxon>Pseudomonadota</taxon>
        <taxon>Gammaproteobacteria</taxon>
        <taxon>Pseudomonadales</taxon>
        <taxon>Pseudomonadaceae</taxon>
        <taxon>Pseudomonas</taxon>
    </lineage>
</organism>
<sequence>MPARARFLEHYRKADRIMLALIWLMTLFSVGLAFWHDTLTQAIVVGGGTSTVLTALYRAIGGTRVMRCALGAGLMVMAALHINQAQGVIEAHFGIFALLAVLTFYRDWLPILVAALTIAVHHVVFHALQHQGFPVFVMAHHGGWTMVFVHAFYVVMETIALLYLAVNSQAEAVESEEMLEKMLAVTTQFTVDSARGEGKVHVSLAKRFDHFLQQITHLIDGVARDSHGLGQLGQELAHASGTLEKGARHQLAEIAQMTDSMQRMEDAMGHITVHVEEAVEHASVASQQILRGQESVGRAQHEITQLATRLEGTNHTVQGLAAQAEQIGSVLEVISSIANQTNLLALNAAIEAARAGEQGRGFAVVADEVRSLAQRTAVSTQEIKTIIEGLQQGSRQAVEAMHDSRQGVERCVEDSQLAVEMLRAVGNDITQIDALNGRIVSTTREQTSANQEIVGRLQSVQSIAQNTADDVEMLARSSEQLPPIAVRLDALGRRFHP</sequence>